<dbReference type="CDD" id="cd03360">
    <property type="entry name" value="LbH_AT_putative"/>
    <property type="match status" value="1"/>
</dbReference>
<feature type="site" description="Increases basicity of active site His" evidence="3">
    <location>
        <position position="141"/>
    </location>
</feature>
<name>A0A8A4ZHR9_9MICO</name>
<keyword evidence="2" id="KW-0677">Repeat</keyword>
<evidence type="ECO:0000256" key="1">
    <source>
        <dbReference type="ARBA" id="ARBA00022679"/>
    </source>
</evidence>
<evidence type="ECO:0000256" key="3">
    <source>
        <dbReference type="PIRSR" id="PIRSR620019-1"/>
    </source>
</evidence>
<dbReference type="NCBIfam" id="TIGR03570">
    <property type="entry name" value="NeuD_NnaD"/>
    <property type="match status" value="1"/>
</dbReference>
<organism evidence="6 7">
    <name type="scientific">Pengzhenrongella sicca</name>
    <dbReference type="NCBI Taxonomy" id="2819238"/>
    <lineage>
        <taxon>Bacteria</taxon>
        <taxon>Bacillati</taxon>
        <taxon>Actinomycetota</taxon>
        <taxon>Actinomycetes</taxon>
        <taxon>Micrococcales</taxon>
        <taxon>Pengzhenrongella</taxon>
    </lineage>
</organism>
<dbReference type="PANTHER" id="PTHR43300:SF7">
    <property type="entry name" value="UDP-N-ACETYLBACILLOSAMINE N-ACETYLTRANSFERASE"/>
    <property type="match status" value="1"/>
</dbReference>
<dbReference type="Gene3D" id="3.40.50.20">
    <property type="match status" value="1"/>
</dbReference>
<evidence type="ECO:0000313" key="7">
    <source>
        <dbReference type="Proteomes" id="UP000663937"/>
    </source>
</evidence>
<proteinExistence type="predicted"/>
<keyword evidence="1" id="KW-0808">Transferase</keyword>
<dbReference type="SUPFAM" id="SSF51161">
    <property type="entry name" value="Trimeric LpxA-like enzymes"/>
    <property type="match status" value="1"/>
</dbReference>
<feature type="domain" description="PglD N-terminal" evidence="5">
    <location>
        <begin position="2"/>
        <end position="83"/>
    </location>
</feature>
<feature type="active site" description="Proton acceptor" evidence="3">
    <location>
        <position position="140"/>
    </location>
</feature>
<dbReference type="PROSITE" id="PS00101">
    <property type="entry name" value="HEXAPEP_TRANSFERASES"/>
    <property type="match status" value="1"/>
</dbReference>
<dbReference type="InterPro" id="IPR041561">
    <property type="entry name" value="PglD_N"/>
</dbReference>
<dbReference type="Proteomes" id="UP000663937">
    <property type="component" value="Chromosome"/>
</dbReference>
<dbReference type="EMBL" id="CP071868">
    <property type="protein sequence ID" value="QTE31602.1"/>
    <property type="molecule type" value="Genomic_DNA"/>
</dbReference>
<keyword evidence="7" id="KW-1185">Reference proteome</keyword>
<reference evidence="6" key="1">
    <citation type="submission" date="2021-03" db="EMBL/GenBank/DDBJ databases">
        <title>Pengzhenrongella sicca gen. nov., sp. nov., a new member of suborder Micrococcineae isolated from High-Arctic tundra soil.</title>
        <authorList>
            <person name="Peng F."/>
        </authorList>
    </citation>
    <scope>NUCLEOTIDE SEQUENCE</scope>
    <source>
        <strain evidence="6">LRZ-2</strain>
    </source>
</reference>
<dbReference type="InterPro" id="IPR011004">
    <property type="entry name" value="Trimer_LpxA-like_sf"/>
</dbReference>
<dbReference type="Gene3D" id="2.160.10.10">
    <property type="entry name" value="Hexapeptide repeat proteins"/>
    <property type="match status" value="1"/>
</dbReference>
<dbReference type="PANTHER" id="PTHR43300">
    <property type="entry name" value="ACETYLTRANSFERASE"/>
    <property type="match status" value="1"/>
</dbReference>
<sequence>MFVVGAGGFGRETLSILHALAADGGLPPVTGVIDDDPARADLDRIEELGQRVVGTVADLARRTGPFGAVLAIGSAPARRRIADLLAGTPVRYPVVVHPDATIGRLVHLAEGVVVAPGARLSTNVLVGRHVQIDQNAVVGHDCVLEEFARLNPQVCVSGAVRIGSGALVGAAATVLPGLSVGADAIVGAGAVVTRSVAPGAVVKGVPAR</sequence>
<dbReference type="Pfam" id="PF14602">
    <property type="entry name" value="Hexapep_2"/>
    <property type="match status" value="1"/>
</dbReference>
<gene>
    <name evidence="6" type="ORF">J4E96_17145</name>
</gene>
<evidence type="ECO:0000256" key="2">
    <source>
        <dbReference type="ARBA" id="ARBA00022737"/>
    </source>
</evidence>
<protein>
    <submittedName>
        <fullName evidence="6">NeuD/PglB/VioB family sugar acetyltransferase</fullName>
    </submittedName>
</protein>
<evidence type="ECO:0000313" key="6">
    <source>
        <dbReference type="EMBL" id="QTE31602.1"/>
    </source>
</evidence>
<feature type="binding site" evidence="4">
    <location>
        <position position="73"/>
    </location>
    <ligand>
        <name>substrate</name>
    </ligand>
</feature>
<dbReference type="InterPro" id="IPR050179">
    <property type="entry name" value="Trans_hexapeptide_repeat"/>
</dbReference>
<accession>A0A8A4ZHR9</accession>
<dbReference type="InterPro" id="IPR018357">
    <property type="entry name" value="Hexapep_transf_CS"/>
</dbReference>
<dbReference type="KEGG" id="psic:J4E96_17145"/>
<dbReference type="AlphaFoldDB" id="A0A8A4ZHR9"/>
<dbReference type="InterPro" id="IPR001451">
    <property type="entry name" value="Hexapep"/>
</dbReference>
<evidence type="ECO:0000256" key="4">
    <source>
        <dbReference type="PIRSR" id="PIRSR620019-2"/>
    </source>
</evidence>
<dbReference type="GO" id="GO:0016740">
    <property type="term" value="F:transferase activity"/>
    <property type="evidence" value="ECO:0007669"/>
    <property type="project" value="UniProtKB-KW"/>
</dbReference>
<dbReference type="InterPro" id="IPR020019">
    <property type="entry name" value="AcTrfase_PglD-like"/>
</dbReference>
<dbReference type="Pfam" id="PF17836">
    <property type="entry name" value="PglD_N"/>
    <property type="match status" value="1"/>
</dbReference>
<evidence type="ECO:0000259" key="5">
    <source>
        <dbReference type="Pfam" id="PF17836"/>
    </source>
</evidence>